<protein>
    <submittedName>
        <fullName evidence="8">Cytochrome b</fullName>
    </submittedName>
</protein>
<evidence type="ECO:0000256" key="6">
    <source>
        <dbReference type="SAM" id="Phobius"/>
    </source>
</evidence>
<comment type="subcellular location">
    <subcellularLocation>
        <location evidence="1">Cell membrane</location>
        <topology evidence="1">Multi-pass membrane protein</topology>
    </subcellularLocation>
</comment>
<feature type="transmembrane region" description="Helical" evidence="6">
    <location>
        <begin position="198"/>
        <end position="219"/>
    </location>
</feature>
<organism evidence="8 9">
    <name type="scientific">Polynucleobacter kasalickyi</name>
    <dbReference type="NCBI Taxonomy" id="1938817"/>
    <lineage>
        <taxon>Bacteria</taxon>
        <taxon>Pseudomonadati</taxon>
        <taxon>Pseudomonadota</taxon>
        <taxon>Betaproteobacteria</taxon>
        <taxon>Burkholderiales</taxon>
        <taxon>Burkholderiaceae</taxon>
        <taxon>Polynucleobacter</taxon>
    </lineage>
</organism>
<dbReference type="InterPro" id="IPR051542">
    <property type="entry name" value="Hydrogenase_cytochrome"/>
</dbReference>
<sequence>MLKKIRVWDLPTRLFHWLFAIVITGAFITINLDETELHAKFGYAACILVIFRIVWGFVGPEHARFANFVPTLGQLKAFIKHPVHDKLGHNPLGALSVLGLLLVVLVQTSSGLFTDDEISFQGPLSHFVSSEIASWLTGLHEFNSNLIYALVGLHLLAIFYYQKVKKQDLIRPMLTGDKDLSSEDTNTPTALNPSKDHWGVRGLALVILVVIATGFYFLVIKK</sequence>
<feature type="transmembrane region" description="Helical" evidence="6">
    <location>
        <begin position="92"/>
        <end position="113"/>
    </location>
</feature>
<dbReference type="GO" id="GO:0020037">
    <property type="term" value="F:heme binding"/>
    <property type="evidence" value="ECO:0007669"/>
    <property type="project" value="TreeGrafter"/>
</dbReference>
<keyword evidence="3 6" id="KW-0812">Transmembrane</keyword>
<feature type="transmembrane region" description="Helical" evidence="6">
    <location>
        <begin position="145"/>
        <end position="162"/>
    </location>
</feature>
<keyword evidence="4 6" id="KW-1133">Transmembrane helix</keyword>
<dbReference type="RefSeq" id="WP_084281957.1">
    <property type="nucleotide sequence ID" value="NZ_FWXJ01000001.1"/>
</dbReference>
<keyword evidence="2" id="KW-1003">Cell membrane</keyword>
<dbReference type="STRING" id="1938817.SAMN06296008_101161"/>
<accession>A0A1W1Y2K6</accession>
<dbReference type="GO" id="GO:0022904">
    <property type="term" value="P:respiratory electron transport chain"/>
    <property type="evidence" value="ECO:0007669"/>
    <property type="project" value="InterPro"/>
</dbReference>
<dbReference type="Proteomes" id="UP000192708">
    <property type="component" value="Unassembled WGS sequence"/>
</dbReference>
<dbReference type="InterPro" id="IPR016174">
    <property type="entry name" value="Di-haem_cyt_TM"/>
</dbReference>
<dbReference type="AlphaFoldDB" id="A0A1W1Y2K6"/>
<dbReference type="Gene3D" id="1.20.950.20">
    <property type="entry name" value="Transmembrane di-heme cytochromes, Chain C"/>
    <property type="match status" value="1"/>
</dbReference>
<evidence type="ECO:0000256" key="1">
    <source>
        <dbReference type="ARBA" id="ARBA00004651"/>
    </source>
</evidence>
<dbReference type="PANTHER" id="PTHR30485:SF2">
    <property type="entry name" value="BLL0597 PROTEIN"/>
    <property type="match status" value="1"/>
</dbReference>
<dbReference type="InterPro" id="IPR011577">
    <property type="entry name" value="Cyt_b561_bac/Ni-Hgenase"/>
</dbReference>
<proteinExistence type="predicted"/>
<dbReference type="PANTHER" id="PTHR30485">
    <property type="entry name" value="NI/FE-HYDROGENASE 1 B-TYPE CYTOCHROME SUBUNIT"/>
    <property type="match status" value="1"/>
</dbReference>
<evidence type="ECO:0000256" key="2">
    <source>
        <dbReference type="ARBA" id="ARBA00022475"/>
    </source>
</evidence>
<feature type="domain" description="Cytochrome b561 bacterial/Ni-hydrogenase" evidence="7">
    <location>
        <begin position="7"/>
        <end position="176"/>
    </location>
</feature>
<dbReference type="Pfam" id="PF01292">
    <property type="entry name" value="Ni_hydr_CYTB"/>
    <property type="match status" value="1"/>
</dbReference>
<evidence type="ECO:0000256" key="5">
    <source>
        <dbReference type="ARBA" id="ARBA00023136"/>
    </source>
</evidence>
<gene>
    <name evidence="8" type="ORF">SAMN06296008_101161</name>
</gene>
<dbReference type="EMBL" id="FWXJ01000001">
    <property type="protein sequence ID" value="SMC30365.1"/>
    <property type="molecule type" value="Genomic_DNA"/>
</dbReference>
<dbReference type="GO" id="GO:0005886">
    <property type="term" value="C:plasma membrane"/>
    <property type="evidence" value="ECO:0007669"/>
    <property type="project" value="UniProtKB-SubCell"/>
</dbReference>
<keyword evidence="9" id="KW-1185">Reference proteome</keyword>
<dbReference type="OrthoDB" id="196472at2"/>
<evidence type="ECO:0000313" key="8">
    <source>
        <dbReference type="EMBL" id="SMC30365.1"/>
    </source>
</evidence>
<feature type="transmembrane region" description="Helical" evidence="6">
    <location>
        <begin position="41"/>
        <end position="58"/>
    </location>
</feature>
<keyword evidence="5 6" id="KW-0472">Membrane</keyword>
<evidence type="ECO:0000256" key="4">
    <source>
        <dbReference type="ARBA" id="ARBA00022989"/>
    </source>
</evidence>
<evidence type="ECO:0000313" key="9">
    <source>
        <dbReference type="Proteomes" id="UP000192708"/>
    </source>
</evidence>
<name>A0A1W1Y2K6_9BURK</name>
<dbReference type="GO" id="GO:0009055">
    <property type="term" value="F:electron transfer activity"/>
    <property type="evidence" value="ECO:0007669"/>
    <property type="project" value="InterPro"/>
</dbReference>
<evidence type="ECO:0000256" key="3">
    <source>
        <dbReference type="ARBA" id="ARBA00022692"/>
    </source>
</evidence>
<dbReference type="SUPFAM" id="SSF81342">
    <property type="entry name" value="Transmembrane di-heme cytochromes"/>
    <property type="match status" value="1"/>
</dbReference>
<reference evidence="8 9" key="1">
    <citation type="submission" date="2017-04" db="EMBL/GenBank/DDBJ databases">
        <authorList>
            <person name="Afonso C.L."/>
            <person name="Miller P.J."/>
            <person name="Scott M.A."/>
            <person name="Spackman E."/>
            <person name="Goraichik I."/>
            <person name="Dimitrov K.M."/>
            <person name="Suarez D.L."/>
            <person name="Swayne D.E."/>
        </authorList>
    </citation>
    <scope>NUCLEOTIDE SEQUENCE [LARGE SCALE GENOMIC DNA]</scope>
    <source>
        <strain evidence="8 9">VK13</strain>
    </source>
</reference>
<feature type="transmembrane region" description="Helical" evidence="6">
    <location>
        <begin position="14"/>
        <end position="32"/>
    </location>
</feature>
<evidence type="ECO:0000259" key="7">
    <source>
        <dbReference type="Pfam" id="PF01292"/>
    </source>
</evidence>